<dbReference type="PANTHER" id="PTHR23502">
    <property type="entry name" value="MAJOR FACILITATOR SUPERFAMILY"/>
    <property type="match status" value="1"/>
</dbReference>
<sequence>MCVGVDDFPQIPHLVQTLGPRITPAEMPFLGILEDKKLPHVPGTVILGDETIRSDDLVGALKHGTGRNSHVILVPQPSNDPNDPLNWPQWKKVASFGITCWGTLLYGAVSIAMLNPALYAMSVQLEVSITAMVLTAGYQTLVTGVSGPIFAALARKYGKRPMFLFASLVCLVGNIVGSAVPTYQGVLASRILQGFSIAPYESLIFDMLSDMFFLHERGVYTALVNFCLVGVSNITAVVSGPIVTNLGWRWLYYLITIFGVAQLILQFLFVPETTYIRASIYDIDSNVSENLDELVELETKEAMRDEKYADRAIHDEGRRIVPTISRESQEPPPLKKTFVQNLAILNGTFSNENLLQAFIAPFLVAVNLSVLWVLIVNSMFIVLYVVIALVIAQEFGPPPYLLSASSIGLLSLGPFVGGVVGAIFMALASDPFIKWCAGRNNGIFEPEYRLIPCIFGLCTGAGLLGWGFMVADYVSPVATATMHGLVVFGALITAVATSNYAIDAYRSLTAEIFIASMAVKNIIIFGFTYFVNDWTAQTGVRHAFVVWSVVGFALLATTPFMYVLGKKYRSYWARNNLLEKWSIVSRGGSG</sequence>
<evidence type="ECO:0000256" key="2">
    <source>
        <dbReference type="ARBA" id="ARBA00022692"/>
    </source>
</evidence>
<feature type="transmembrane region" description="Helical" evidence="5">
    <location>
        <begin position="543"/>
        <end position="564"/>
    </location>
</feature>
<feature type="transmembrane region" description="Helical" evidence="5">
    <location>
        <begin position="404"/>
        <end position="427"/>
    </location>
</feature>
<keyword evidence="4 5" id="KW-0472">Membrane</keyword>
<reference evidence="7 8" key="1">
    <citation type="submission" date="2018-10" db="EMBL/GenBank/DDBJ databases">
        <title>Fifty Aureobasidium pullulans genomes reveal a recombining polyextremotolerant generalist.</title>
        <authorList>
            <person name="Gostincar C."/>
            <person name="Turk M."/>
            <person name="Zajc J."/>
            <person name="Gunde-Cimerman N."/>
        </authorList>
    </citation>
    <scope>NUCLEOTIDE SEQUENCE [LARGE SCALE GENOMIC DNA]</scope>
    <source>
        <strain evidence="7 8">EXF-10751</strain>
    </source>
</reference>
<dbReference type="InterPro" id="IPR011701">
    <property type="entry name" value="MFS"/>
</dbReference>
<dbReference type="PANTHER" id="PTHR23502:SF29">
    <property type="entry name" value="TRANSPORTER, PUTATIVE (AFU_ORTHOLOGUE AFUA_6G06680)-RELATED"/>
    <property type="match status" value="1"/>
</dbReference>
<protein>
    <recommendedName>
        <fullName evidence="6">Major facilitator superfamily (MFS) profile domain-containing protein</fullName>
    </recommendedName>
</protein>
<dbReference type="Gene3D" id="1.20.1250.20">
    <property type="entry name" value="MFS general substrate transporter like domains"/>
    <property type="match status" value="1"/>
</dbReference>
<accession>A0A4S8YLJ0</accession>
<feature type="transmembrane region" description="Helical" evidence="5">
    <location>
        <begin position="362"/>
        <end position="392"/>
    </location>
</feature>
<evidence type="ECO:0000256" key="4">
    <source>
        <dbReference type="ARBA" id="ARBA00023136"/>
    </source>
</evidence>
<dbReference type="GO" id="GO:0022857">
    <property type="term" value="F:transmembrane transporter activity"/>
    <property type="evidence" value="ECO:0007669"/>
    <property type="project" value="InterPro"/>
</dbReference>
<comment type="caution">
    <text evidence="7">The sequence shown here is derived from an EMBL/GenBank/DDBJ whole genome shotgun (WGS) entry which is preliminary data.</text>
</comment>
<dbReference type="GO" id="GO:0005886">
    <property type="term" value="C:plasma membrane"/>
    <property type="evidence" value="ECO:0007669"/>
    <property type="project" value="TreeGrafter"/>
</dbReference>
<dbReference type="AlphaFoldDB" id="A0A4S8YLJ0"/>
<feature type="transmembrane region" description="Helical" evidence="5">
    <location>
        <begin position="480"/>
        <end position="500"/>
    </location>
</feature>
<evidence type="ECO:0000256" key="1">
    <source>
        <dbReference type="ARBA" id="ARBA00004141"/>
    </source>
</evidence>
<dbReference type="InterPro" id="IPR020846">
    <property type="entry name" value="MFS_dom"/>
</dbReference>
<dbReference type="Pfam" id="PF07690">
    <property type="entry name" value="MFS_1"/>
    <property type="match status" value="1"/>
</dbReference>
<keyword evidence="3 5" id="KW-1133">Transmembrane helix</keyword>
<feature type="transmembrane region" description="Helical" evidence="5">
    <location>
        <begin position="127"/>
        <end position="150"/>
    </location>
</feature>
<evidence type="ECO:0000259" key="6">
    <source>
        <dbReference type="PROSITE" id="PS50850"/>
    </source>
</evidence>
<evidence type="ECO:0000313" key="8">
    <source>
        <dbReference type="Proteomes" id="UP000310421"/>
    </source>
</evidence>
<feature type="transmembrane region" description="Helical" evidence="5">
    <location>
        <begin position="162"/>
        <end position="181"/>
    </location>
</feature>
<dbReference type="EMBL" id="QZAN01000189">
    <property type="protein sequence ID" value="THW55472.1"/>
    <property type="molecule type" value="Genomic_DNA"/>
</dbReference>
<organism evidence="7 8">
    <name type="scientific">Aureobasidium pullulans</name>
    <name type="common">Black yeast</name>
    <name type="synonym">Pullularia pullulans</name>
    <dbReference type="NCBI Taxonomy" id="5580"/>
    <lineage>
        <taxon>Eukaryota</taxon>
        <taxon>Fungi</taxon>
        <taxon>Dikarya</taxon>
        <taxon>Ascomycota</taxon>
        <taxon>Pezizomycotina</taxon>
        <taxon>Dothideomycetes</taxon>
        <taxon>Dothideomycetidae</taxon>
        <taxon>Dothideales</taxon>
        <taxon>Saccotheciaceae</taxon>
        <taxon>Aureobasidium</taxon>
    </lineage>
</organism>
<feature type="domain" description="Major facilitator superfamily (MFS) profile" evidence="6">
    <location>
        <begin position="95"/>
        <end position="569"/>
    </location>
</feature>
<keyword evidence="2 5" id="KW-0812">Transmembrane</keyword>
<feature type="transmembrane region" description="Helical" evidence="5">
    <location>
        <begin position="448"/>
        <end position="468"/>
    </location>
</feature>
<gene>
    <name evidence="7" type="ORF">D6D20_09455</name>
</gene>
<dbReference type="InterPro" id="IPR036259">
    <property type="entry name" value="MFS_trans_sf"/>
</dbReference>
<name>A0A4S8YLJ0_AURPU</name>
<feature type="transmembrane region" description="Helical" evidence="5">
    <location>
        <begin position="220"/>
        <end position="244"/>
    </location>
</feature>
<comment type="subcellular location">
    <subcellularLocation>
        <location evidence="1">Membrane</location>
        <topology evidence="1">Multi-pass membrane protein</topology>
    </subcellularLocation>
</comment>
<proteinExistence type="predicted"/>
<feature type="transmembrane region" description="Helical" evidence="5">
    <location>
        <begin position="512"/>
        <end position="531"/>
    </location>
</feature>
<feature type="transmembrane region" description="Helical" evidence="5">
    <location>
        <begin position="250"/>
        <end position="270"/>
    </location>
</feature>
<evidence type="ECO:0000256" key="5">
    <source>
        <dbReference type="SAM" id="Phobius"/>
    </source>
</evidence>
<dbReference type="PROSITE" id="PS50850">
    <property type="entry name" value="MFS"/>
    <property type="match status" value="1"/>
</dbReference>
<evidence type="ECO:0000313" key="7">
    <source>
        <dbReference type="EMBL" id="THW55472.1"/>
    </source>
</evidence>
<feature type="transmembrane region" description="Helical" evidence="5">
    <location>
        <begin position="93"/>
        <end position="115"/>
    </location>
</feature>
<dbReference type="SUPFAM" id="SSF103473">
    <property type="entry name" value="MFS general substrate transporter"/>
    <property type="match status" value="1"/>
</dbReference>
<evidence type="ECO:0000256" key="3">
    <source>
        <dbReference type="ARBA" id="ARBA00022989"/>
    </source>
</evidence>
<feature type="transmembrane region" description="Helical" evidence="5">
    <location>
        <begin position="187"/>
        <end position="208"/>
    </location>
</feature>
<dbReference type="Proteomes" id="UP000310421">
    <property type="component" value="Unassembled WGS sequence"/>
</dbReference>